<comment type="caution">
    <text evidence="2">The sequence shown here is derived from an EMBL/GenBank/DDBJ whole genome shotgun (WGS) entry which is preliminary data.</text>
</comment>
<gene>
    <name evidence="2" type="ORF">GCM10007420_16060</name>
</gene>
<dbReference type="RefSeq" id="WP_188452051.1">
    <property type="nucleotide sequence ID" value="NZ_BMFS01000006.1"/>
</dbReference>
<keyword evidence="3" id="KW-1185">Reference proteome</keyword>
<evidence type="ECO:0000313" key="3">
    <source>
        <dbReference type="Proteomes" id="UP000648722"/>
    </source>
</evidence>
<proteinExistence type="predicted"/>
<protein>
    <recommendedName>
        <fullName evidence="1">DUF2007 domain-containing protein</fullName>
    </recommendedName>
</protein>
<reference evidence="3" key="1">
    <citation type="journal article" date="2019" name="Int. J. Syst. Evol. Microbiol.">
        <title>The Global Catalogue of Microorganisms (GCM) 10K type strain sequencing project: providing services to taxonomists for standard genome sequencing and annotation.</title>
        <authorList>
            <consortium name="The Broad Institute Genomics Platform"/>
            <consortium name="The Broad Institute Genome Sequencing Center for Infectious Disease"/>
            <person name="Wu L."/>
            <person name="Ma J."/>
        </authorList>
    </citation>
    <scope>NUCLEOTIDE SEQUENCE [LARGE SCALE GENOMIC DNA]</scope>
    <source>
        <strain evidence="3">CGMCC 1.12766</strain>
    </source>
</reference>
<organism evidence="2 3">
    <name type="scientific">Glycocaulis albus</name>
    <dbReference type="NCBI Taxonomy" id="1382801"/>
    <lineage>
        <taxon>Bacteria</taxon>
        <taxon>Pseudomonadati</taxon>
        <taxon>Pseudomonadota</taxon>
        <taxon>Alphaproteobacteria</taxon>
        <taxon>Maricaulales</taxon>
        <taxon>Maricaulaceae</taxon>
        <taxon>Glycocaulis</taxon>
    </lineage>
</organism>
<dbReference type="InterPro" id="IPR018551">
    <property type="entry name" value="DUF2007"/>
</dbReference>
<dbReference type="EMBL" id="BMFS01000006">
    <property type="protein sequence ID" value="GGH00843.1"/>
    <property type="molecule type" value="Genomic_DNA"/>
</dbReference>
<dbReference type="SUPFAM" id="SSF54913">
    <property type="entry name" value="GlnB-like"/>
    <property type="match status" value="1"/>
</dbReference>
<evidence type="ECO:0000259" key="1">
    <source>
        <dbReference type="Pfam" id="PF09413"/>
    </source>
</evidence>
<dbReference type="Pfam" id="PF09413">
    <property type="entry name" value="DUF2007"/>
    <property type="match status" value="1"/>
</dbReference>
<accession>A0ABQ1XR50</accession>
<dbReference type="Proteomes" id="UP000648722">
    <property type="component" value="Unassembled WGS sequence"/>
</dbReference>
<name>A0ABQ1XR50_9PROT</name>
<feature type="domain" description="DUF2007" evidence="1">
    <location>
        <begin position="1"/>
        <end position="66"/>
    </location>
</feature>
<dbReference type="InterPro" id="IPR011322">
    <property type="entry name" value="N-reg_PII-like_a/b"/>
</dbReference>
<dbReference type="Gene3D" id="3.30.70.790">
    <property type="entry name" value="UreE, C-terminal domain"/>
    <property type="match status" value="1"/>
</dbReference>
<evidence type="ECO:0000313" key="2">
    <source>
        <dbReference type="EMBL" id="GGH00843.1"/>
    </source>
</evidence>
<sequence length="73" mass="7934">MIEIETTNDPVKLSFIEAVLKDAGIRAVVLDAETAGMFGGALPWVKRRVLVPDEQADKARRLLADALGKTDRA</sequence>